<dbReference type="AlphaFoldDB" id="A0AAJ5W0K3"/>
<keyword evidence="2" id="KW-0813">Transport</keyword>
<organism evidence="5 6">
    <name type="scientific">Candidatus Microbacterium phytovorans</name>
    <dbReference type="NCBI Taxonomy" id="3121374"/>
    <lineage>
        <taxon>Bacteria</taxon>
        <taxon>Bacillati</taxon>
        <taxon>Actinomycetota</taxon>
        <taxon>Actinomycetes</taxon>
        <taxon>Micrococcales</taxon>
        <taxon>Microbacteriaceae</taxon>
        <taxon>Microbacterium</taxon>
    </lineage>
</organism>
<protein>
    <submittedName>
        <fullName evidence="5">Extracellular solute-binding protein</fullName>
    </submittedName>
</protein>
<evidence type="ECO:0000256" key="3">
    <source>
        <dbReference type="ARBA" id="ARBA00022729"/>
    </source>
</evidence>
<gene>
    <name evidence="5" type="ORF">P0Y48_00245</name>
</gene>
<dbReference type="EMBL" id="CP119321">
    <property type="protein sequence ID" value="WEK13674.1"/>
    <property type="molecule type" value="Genomic_DNA"/>
</dbReference>
<dbReference type="GO" id="GO:0015768">
    <property type="term" value="P:maltose transport"/>
    <property type="evidence" value="ECO:0007669"/>
    <property type="project" value="TreeGrafter"/>
</dbReference>
<dbReference type="InterPro" id="IPR006059">
    <property type="entry name" value="SBP"/>
</dbReference>
<dbReference type="GO" id="GO:1901982">
    <property type="term" value="F:maltose binding"/>
    <property type="evidence" value="ECO:0007669"/>
    <property type="project" value="TreeGrafter"/>
</dbReference>
<dbReference type="GO" id="GO:0055052">
    <property type="term" value="C:ATP-binding cassette (ABC) transporter complex, substrate-binding subunit-containing"/>
    <property type="evidence" value="ECO:0007669"/>
    <property type="project" value="TreeGrafter"/>
</dbReference>
<dbReference type="PROSITE" id="PS51257">
    <property type="entry name" value="PROKAR_LIPOPROTEIN"/>
    <property type="match status" value="1"/>
</dbReference>
<evidence type="ECO:0000313" key="6">
    <source>
        <dbReference type="Proteomes" id="UP001213972"/>
    </source>
</evidence>
<name>A0AAJ5W0K3_9MICO</name>
<evidence type="ECO:0000256" key="1">
    <source>
        <dbReference type="ARBA" id="ARBA00008520"/>
    </source>
</evidence>
<dbReference type="PANTHER" id="PTHR30061:SF50">
    <property type="entry name" value="MALTOSE_MALTODEXTRIN-BINDING PERIPLASMIC PROTEIN"/>
    <property type="match status" value="1"/>
</dbReference>
<dbReference type="SUPFAM" id="SSF53850">
    <property type="entry name" value="Periplasmic binding protein-like II"/>
    <property type="match status" value="1"/>
</dbReference>
<reference evidence="5" key="1">
    <citation type="submission" date="2023-03" db="EMBL/GenBank/DDBJ databases">
        <title>Andean soil-derived lignocellulolytic bacterial consortium as a source of novel taxa and putative plastic-active enzymes.</title>
        <authorList>
            <person name="Diaz-Garcia L."/>
            <person name="Chuvochina M."/>
            <person name="Feuerriegel G."/>
            <person name="Bunk B."/>
            <person name="Sproer C."/>
            <person name="Streit W.R."/>
            <person name="Rodriguez L.M."/>
            <person name="Overmann J."/>
            <person name="Jimenez D.J."/>
        </authorList>
    </citation>
    <scope>NUCLEOTIDE SEQUENCE</scope>
    <source>
        <strain evidence="5">MAG 4610</strain>
    </source>
</reference>
<dbReference type="GO" id="GO:0042956">
    <property type="term" value="P:maltodextrin transmembrane transport"/>
    <property type="evidence" value="ECO:0007669"/>
    <property type="project" value="TreeGrafter"/>
</dbReference>
<feature type="chain" id="PRO_5042459618" evidence="4">
    <location>
        <begin position="20"/>
        <end position="426"/>
    </location>
</feature>
<evidence type="ECO:0000256" key="2">
    <source>
        <dbReference type="ARBA" id="ARBA00022448"/>
    </source>
</evidence>
<dbReference type="Pfam" id="PF01547">
    <property type="entry name" value="SBP_bac_1"/>
    <property type="match status" value="1"/>
</dbReference>
<accession>A0AAJ5W0K3</accession>
<keyword evidence="3 4" id="KW-0732">Signal</keyword>
<dbReference type="PANTHER" id="PTHR30061">
    <property type="entry name" value="MALTOSE-BINDING PERIPLASMIC PROTEIN"/>
    <property type="match status" value="1"/>
</dbReference>
<sequence length="426" mass="44166">MNKKLGALALIGASAVVLAGCAGGGATTPTSAGTPEPGELRVWLVGTDTPQEARDYLTETFAAENPGSTLVIEEQQWTGLVDKLTTSLSSNDSPDIVEMGNTQAAAFTSAGALLDLSDIQEQLGGSDLLDGFVEAGSWDGKLYAAPYYSGARVVFYNTAQYEEAGVAVPTTLDEYVSNGVTLADSLDGVSGVYFPGKDWYNALPFIWENGGEVAVQNDDGSWDAQFSSEGSLAGIAQVQELMTKASLAAKDGDETEAWVPFRTEKAATLSVPSWAYWSIVADEDQKETALTDTLGYFALPGKDGGAAQVFAGGSNVGIAAKSAHPELAKSALEIMLSDEYQTILAKAGLVPAKKSLGANVAAATPELATVIADAAANAKLTPASPKWADVEAKGLLQDFFVKVANGGDIASLAAELDTQIESILNG</sequence>
<comment type="similarity">
    <text evidence="1">Belongs to the bacterial solute-binding protein 1 family.</text>
</comment>
<dbReference type="Gene3D" id="3.40.190.10">
    <property type="entry name" value="Periplasmic binding protein-like II"/>
    <property type="match status" value="2"/>
</dbReference>
<dbReference type="Proteomes" id="UP001213972">
    <property type="component" value="Chromosome"/>
</dbReference>
<evidence type="ECO:0000313" key="5">
    <source>
        <dbReference type="EMBL" id="WEK13674.1"/>
    </source>
</evidence>
<feature type="signal peptide" evidence="4">
    <location>
        <begin position="1"/>
        <end position="19"/>
    </location>
</feature>
<proteinExistence type="inferred from homology"/>
<evidence type="ECO:0000256" key="4">
    <source>
        <dbReference type="SAM" id="SignalP"/>
    </source>
</evidence>